<dbReference type="Proteomes" id="UP000266005">
    <property type="component" value="Unassembled WGS sequence"/>
</dbReference>
<accession>A0A399SDY4</accession>
<name>A0A399SDY4_9BACT</name>
<keyword evidence="4" id="KW-1185">Reference proteome</keyword>
<evidence type="ECO:0000313" key="3">
    <source>
        <dbReference type="EMBL" id="RIJ41421.1"/>
    </source>
</evidence>
<sequence length="156" mass="16002">MKKILYKTLALGALAGLRSLSAPALLSRNLSSRNEGLLQNTPLHLLENKTVATVLSGLSATELLGDKLPGIPDRIELPSLLFRGASGALVGAAIYLSDRKNAAEGAALGALGAVAATYASFYLRKSLGKATGIADPVFGALEDALVVSSGLQVAKM</sequence>
<gene>
    <name evidence="3" type="ORF">D1627_05100</name>
</gene>
<dbReference type="RefSeq" id="WP_119431171.1">
    <property type="nucleotide sequence ID" value="NZ_QWGE01000002.1"/>
</dbReference>
<dbReference type="EMBL" id="QWGE01000002">
    <property type="protein sequence ID" value="RIJ41421.1"/>
    <property type="molecule type" value="Genomic_DNA"/>
</dbReference>
<dbReference type="AlphaFoldDB" id="A0A399SDY4"/>
<evidence type="ECO:0000259" key="2">
    <source>
        <dbReference type="Pfam" id="PF13548"/>
    </source>
</evidence>
<comment type="caution">
    <text evidence="3">The sequence shown here is derived from an EMBL/GenBank/DDBJ whole genome shotgun (WGS) entry which is preliminary data.</text>
</comment>
<dbReference type="Pfam" id="PF13548">
    <property type="entry name" value="DUF4126"/>
    <property type="match status" value="1"/>
</dbReference>
<keyword evidence="1" id="KW-0732">Signal</keyword>
<dbReference type="OrthoDB" id="9812409at2"/>
<organism evidence="3 4">
    <name type="scientific">Pontibacter oryzae</name>
    <dbReference type="NCBI Taxonomy" id="2304593"/>
    <lineage>
        <taxon>Bacteria</taxon>
        <taxon>Pseudomonadati</taxon>
        <taxon>Bacteroidota</taxon>
        <taxon>Cytophagia</taxon>
        <taxon>Cytophagales</taxon>
        <taxon>Hymenobacteraceae</taxon>
        <taxon>Pontibacter</taxon>
    </lineage>
</organism>
<feature type="chain" id="PRO_5017452037" evidence="1">
    <location>
        <begin position="25"/>
        <end position="156"/>
    </location>
</feature>
<feature type="signal peptide" evidence="1">
    <location>
        <begin position="1"/>
        <end position="24"/>
    </location>
</feature>
<reference evidence="4" key="1">
    <citation type="submission" date="2018-08" db="EMBL/GenBank/DDBJ databases">
        <title>Mucilaginibacter sp. MYSH2.</title>
        <authorList>
            <person name="Seo T."/>
        </authorList>
    </citation>
    <scope>NUCLEOTIDE SEQUENCE [LARGE SCALE GENOMIC DNA]</scope>
    <source>
        <strain evidence="4">KIRAN</strain>
    </source>
</reference>
<evidence type="ECO:0000313" key="4">
    <source>
        <dbReference type="Proteomes" id="UP000266005"/>
    </source>
</evidence>
<proteinExistence type="predicted"/>
<evidence type="ECO:0000256" key="1">
    <source>
        <dbReference type="SAM" id="SignalP"/>
    </source>
</evidence>
<feature type="domain" description="DUF4126" evidence="2">
    <location>
        <begin position="8"/>
        <end position="147"/>
    </location>
</feature>
<dbReference type="InterPro" id="IPR025196">
    <property type="entry name" value="DUF4126"/>
</dbReference>
<protein>
    <submittedName>
        <fullName evidence="3">DUF4126 family protein</fullName>
    </submittedName>
</protein>